<dbReference type="Gene3D" id="3.10.450.50">
    <property type="match status" value="1"/>
</dbReference>
<organism evidence="1 2">
    <name type="scientific">Streptomyces liangshanensis</name>
    <dbReference type="NCBI Taxonomy" id="2717324"/>
    <lineage>
        <taxon>Bacteria</taxon>
        <taxon>Bacillati</taxon>
        <taxon>Actinomycetota</taxon>
        <taxon>Actinomycetes</taxon>
        <taxon>Kitasatosporales</taxon>
        <taxon>Streptomycetaceae</taxon>
        <taxon>Streptomyces</taxon>
    </lineage>
</organism>
<name>A0A6G9H836_9ACTN</name>
<dbReference type="RefSeq" id="WP_167035189.1">
    <property type="nucleotide sequence ID" value="NZ_CP050177.1"/>
</dbReference>
<gene>
    <name evidence="1" type="ORF">HA039_31680</name>
</gene>
<sequence>MSTTSLPAAVQRALDAANDADTEAFLDAFTLDGAVDDWGRVFGGRDAIRGWSDKEFIGVNVHLDVTGVNRSGDRVRVSAVVGGDGFNGPSDFTFVVADDGVSLMRITG</sequence>
<protein>
    <submittedName>
        <fullName evidence="1">Nuclear transport factor 2 family protein</fullName>
    </submittedName>
</protein>
<proteinExistence type="predicted"/>
<accession>A0A6G9H836</accession>
<dbReference type="EMBL" id="CP050177">
    <property type="protein sequence ID" value="QIQ06267.1"/>
    <property type="molecule type" value="Genomic_DNA"/>
</dbReference>
<reference evidence="1 2" key="1">
    <citation type="submission" date="2020-03" db="EMBL/GenBank/DDBJ databases">
        <title>A novel species.</title>
        <authorList>
            <person name="Gao J."/>
        </authorList>
    </citation>
    <scope>NUCLEOTIDE SEQUENCE [LARGE SCALE GENOMIC DNA]</scope>
    <source>
        <strain evidence="1 2">QMT-12</strain>
    </source>
</reference>
<evidence type="ECO:0000313" key="2">
    <source>
        <dbReference type="Proteomes" id="UP000501179"/>
    </source>
</evidence>
<evidence type="ECO:0000313" key="1">
    <source>
        <dbReference type="EMBL" id="QIQ06267.1"/>
    </source>
</evidence>
<dbReference type="KEGG" id="slia:HA039_31680"/>
<dbReference type="InterPro" id="IPR032710">
    <property type="entry name" value="NTF2-like_dom_sf"/>
</dbReference>
<dbReference type="AlphaFoldDB" id="A0A6G9H836"/>
<dbReference type="Proteomes" id="UP000501179">
    <property type="component" value="Chromosome"/>
</dbReference>
<keyword evidence="2" id="KW-1185">Reference proteome</keyword>
<dbReference type="SUPFAM" id="SSF54427">
    <property type="entry name" value="NTF2-like"/>
    <property type="match status" value="1"/>
</dbReference>